<dbReference type="InterPro" id="IPR005135">
    <property type="entry name" value="Endo/exonuclease/phosphatase"/>
</dbReference>
<name>A0A318JUJ5_9NOCA</name>
<evidence type="ECO:0000256" key="1">
    <source>
        <dbReference type="SAM" id="MobiDB-lite"/>
    </source>
</evidence>
<dbReference type="GO" id="GO:0003824">
    <property type="term" value="F:catalytic activity"/>
    <property type="evidence" value="ECO:0007669"/>
    <property type="project" value="InterPro"/>
</dbReference>
<dbReference type="Pfam" id="PF03372">
    <property type="entry name" value="Exo_endo_phos"/>
    <property type="match status" value="1"/>
</dbReference>
<evidence type="ECO:0000259" key="3">
    <source>
        <dbReference type="Pfam" id="PF03372"/>
    </source>
</evidence>
<evidence type="ECO:0000313" key="5">
    <source>
        <dbReference type="Proteomes" id="UP000247569"/>
    </source>
</evidence>
<keyword evidence="2" id="KW-1133">Transmembrane helix</keyword>
<gene>
    <name evidence="4" type="ORF">DFR70_110181</name>
</gene>
<dbReference type="RefSeq" id="WP_146251254.1">
    <property type="nucleotide sequence ID" value="NZ_QJKF01000010.1"/>
</dbReference>
<proteinExistence type="predicted"/>
<comment type="caution">
    <text evidence="4">The sequence shown here is derived from an EMBL/GenBank/DDBJ whole genome shotgun (WGS) entry which is preliminary data.</text>
</comment>
<dbReference type="SUPFAM" id="SSF56219">
    <property type="entry name" value="DNase I-like"/>
    <property type="match status" value="1"/>
</dbReference>
<feature type="domain" description="Endonuclease/exonuclease/phosphatase" evidence="3">
    <location>
        <begin position="106"/>
        <end position="283"/>
    </location>
</feature>
<dbReference type="AlphaFoldDB" id="A0A318JUJ5"/>
<dbReference type="Proteomes" id="UP000247569">
    <property type="component" value="Unassembled WGS sequence"/>
</dbReference>
<evidence type="ECO:0000313" key="4">
    <source>
        <dbReference type="EMBL" id="PXX60341.1"/>
    </source>
</evidence>
<dbReference type="InterPro" id="IPR036691">
    <property type="entry name" value="Endo/exonu/phosph_ase_sf"/>
</dbReference>
<evidence type="ECO:0000256" key="2">
    <source>
        <dbReference type="SAM" id="Phobius"/>
    </source>
</evidence>
<keyword evidence="5" id="KW-1185">Reference proteome</keyword>
<keyword evidence="2" id="KW-0472">Membrane</keyword>
<accession>A0A318JUJ5</accession>
<feature type="region of interest" description="Disordered" evidence="1">
    <location>
        <begin position="276"/>
        <end position="298"/>
    </location>
</feature>
<protein>
    <submittedName>
        <fullName evidence="4">Vancomycin resistance protein VanJ</fullName>
    </submittedName>
</protein>
<dbReference type="EMBL" id="QJKF01000010">
    <property type="protein sequence ID" value="PXX60341.1"/>
    <property type="molecule type" value="Genomic_DNA"/>
</dbReference>
<reference evidence="4 5" key="1">
    <citation type="submission" date="2018-05" db="EMBL/GenBank/DDBJ databases">
        <title>Genomic Encyclopedia of Type Strains, Phase IV (KMG-IV): sequencing the most valuable type-strain genomes for metagenomic binning, comparative biology and taxonomic classification.</title>
        <authorList>
            <person name="Goeker M."/>
        </authorList>
    </citation>
    <scope>NUCLEOTIDE SEQUENCE [LARGE SCALE GENOMIC DNA]</scope>
    <source>
        <strain evidence="4 5">DSM 44704</strain>
    </source>
</reference>
<keyword evidence="2" id="KW-0812">Transmembrane</keyword>
<feature type="transmembrane region" description="Helical" evidence="2">
    <location>
        <begin position="40"/>
        <end position="57"/>
    </location>
</feature>
<dbReference type="Gene3D" id="3.60.10.10">
    <property type="entry name" value="Endonuclease/exonuclease/phosphatase"/>
    <property type="match status" value="1"/>
</dbReference>
<organism evidence="4 5">
    <name type="scientific">Nocardia tenerifensis</name>
    <dbReference type="NCBI Taxonomy" id="228006"/>
    <lineage>
        <taxon>Bacteria</taxon>
        <taxon>Bacillati</taxon>
        <taxon>Actinomycetota</taxon>
        <taxon>Actinomycetes</taxon>
        <taxon>Mycobacteriales</taxon>
        <taxon>Nocardiaceae</taxon>
        <taxon>Nocardia</taxon>
    </lineage>
</organism>
<sequence length="298" mass="31514">MPHATPKDLMLAAAAALLAALLLEPRLVPGTAGQIVGSFLPWLLAPTVLLAAVAVGTGSKIGTAAVVPPIAAWSVLFVPQLVERPDTATTTPAFRVATQNLGTAGTAAELTDAAVISVQELTDRNRPSVAAALDPRHPHVATVGTIGLWSRYPLHDIERLDLGQGWARALRARIELPAGEATVYAVHLGSIRLGETAARDRTLHTLTDLVRRDPSTRLLVLGDLNTASTDPALTPLTQTLHDVRTGLAFTWPAPFPLTNPDHILTRGFTPLDATVRRTPGTDHRAPTATLAPTPHPPR</sequence>
<dbReference type="OrthoDB" id="2340043at2"/>